<feature type="domain" description="Core-binding (CB)" evidence="6">
    <location>
        <begin position="72"/>
        <end position="155"/>
    </location>
</feature>
<dbReference type="InterPro" id="IPR002104">
    <property type="entry name" value="Integrase_catalytic"/>
</dbReference>
<proteinExistence type="predicted"/>
<dbReference type="EMBL" id="SDKM01000002">
    <property type="protein sequence ID" value="RYP88678.1"/>
    <property type="molecule type" value="Genomic_DNA"/>
</dbReference>
<comment type="caution">
    <text evidence="7">The sequence shown here is derived from an EMBL/GenBank/DDBJ whole genome shotgun (WGS) entry which is preliminary data.</text>
</comment>
<evidence type="ECO:0000256" key="3">
    <source>
        <dbReference type="ARBA" id="ARBA00023172"/>
    </source>
</evidence>
<dbReference type="RefSeq" id="WP_134713543.1">
    <property type="nucleotide sequence ID" value="NZ_SDKM01000002.1"/>
</dbReference>
<keyword evidence="1" id="KW-0229">DNA integration</keyword>
<dbReference type="InterPro" id="IPR044068">
    <property type="entry name" value="CB"/>
</dbReference>
<dbReference type="CDD" id="cd01189">
    <property type="entry name" value="INT_ICEBs1_C_like"/>
    <property type="match status" value="1"/>
</dbReference>
<dbReference type="Gene3D" id="1.10.150.130">
    <property type="match status" value="1"/>
</dbReference>
<dbReference type="InterPro" id="IPR011010">
    <property type="entry name" value="DNA_brk_join_enz"/>
</dbReference>
<dbReference type="AlphaFoldDB" id="A0A4Q4ZKU8"/>
<dbReference type="GO" id="GO:0015074">
    <property type="term" value="P:DNA integration"/>
    <property type="evidence" value="ECO:0007669"/>
    <property type="project" value="UniProtKB-KW"/>
</dbReference>
<evidence type="ECO:0000259" key="5">
    <source>
        <dbReference type="PROSITE" id="PS51898"/>
    </source>
</evidence>
<dbReference type="GO" id="GO:0006310">
    <property type="term" value="P:DNA recombination"/>
    <property type="evidence" value="ECO:0007669"/>
    <property type="project" value="UniProtKB-KW"/>
</dbReference>
<evidence type="ECO:0000313" key="7">
    <source>
        <dbReference type="EMBL" id="RYP88678.1"/>
    </source>
</evidence>
<dbReference type="Pfam" id="PF14659">
    <property type="entry name" value="Phage_int_SAM_3"/>
    <property type="match status" value="1"/>
</dbReference>
<dbReference type="PANTHER" id="PTHR30349:SF91">
    <property type="entry name" value="INTA PROTEIN"/>
    <property type="match status" value="1"/>
</dbReference>
<gene>
    <name evidence="7" type="ORF">EKO23_01975</name>
</gene>
<dbReference type="InterPro" id="IPR010998">
    <property type="entry name" value="Integrase_recombinase_N"/>
</dbReference>
<dbReference type="SUPFAM" id="SSF56349">
    <property type="entry name" value="DNA breaking-rejoining enzymes"/>
    <property type="match status" value="1"/>
</dbReference>
<dbReference type="PROSITE" id="PS51898">
    <property type="entry name" value="TYR_RECOMBINASE"/>
    <property type="match status" value="1"/>
</dbReference>
<dbReference type="InterPro" id="IPR004107">
    <property type="entry name" value="Integrase_SAM-like_N"/>
</dbReference>
<dbReference type="OrthoDB" id="148546at2"/>
<sequence>MSAQRRNRPRGAGTAYKRADGRWAAQIFVTESGTNRRVRKTIYAKTRKELEEKRTELISAEARREPIPPSKLTVAAYLEEWLEHLAKPRVRPTTFVAYRNYVEKYLVPGLGSKPVGRLSAREVRLYLDDLRRSGTGARTIQYLHATLRAALEDAVREELIPKNVAKLVRVARPERTERQPLSVEDVRTLLTKHDGHEIQPMLAVFALLGMRRSEVLGLKWEDVDLAAGSLKVRRGLQRVNGQLVDMQTKTERSRRTVPLPAYVLELLRLQADQQAKWRVEAEGAFTETDYVFTTHVGTPIDPRNCTRVVQNACKRAGVRVVRLHDFRHGCVSVLLDLGVPPRTAMEIVGHTTIEMTMNVYGHVSIDSMRSAMDQLGDLFQGRGECK</sequence>
<evidence type="ECO:0000259" key="6">
    <source>
        <dbReference type="PROSITE" id="PS51900"/>
    </source>
</evidence>
<evidence type="ECO:0000256" key="1">
    <source>
        <dbReference type="ARBA" id="ARBA00022908"/>
    </source>
</evidence>
<reference evidence="7 8" key="1">
    <citation type="submission" date="2019-01" db="EMBL/GenBank/DDBJ databases">
        <title>Nocardioides guangzhouensis sp. nov., an actinobacterium isolated from soil.</title>
        <authorList>
            <person name="Fu Y."/>
            <person name="Cai Y."/>
            <person name="Lin Z."/>
            <person name="Chen P."/>
        </authorList>
    </citation>
    <scope>NUCLEOTIDE SEQUENCE [LARGE SCALE GENOMIC DNA]</scope>
    <source>
        <strain evidence="7 8">130</strain>
    </source>
</reference>
<dbReference type="Pfam" id="PF00589">
    <property type="entry name" value="Phage_integrase"/>
    <property type="match status" value="1"/>
</dbReference>
<evidence type="ECO:0000256" key="2">
    <source>
        <dbReference type="ARBA" id="ARBA00023125"/>
    </source>
</evidence>
<evidence type="ECO:0000256" key="4">
    <source>
        <dbReference type="PROSITE-ProRule" id="PRU01248"/>
    </source>
</evidence>
<name>A0A4Q4ZKU8_9ACTN</name>
<keyword evidence="3" id="KW-0233">DNA recombination</keyword>
<keyword evidence="2 4" id="KW-0238">DNA-binding</keyword>
<protein>
    <submittedName>
        <fullName evidence="7">Site-specific integrase</fullName>
    </submittedName>
</protein>
<feature type="domain" description="Tyr recombinase" evidence="5">
    <location>
        <begin position="176"/>
        <end position="373"/>
    </location>
</feature>
<dbReference type="PROSITE" id="PS51900">
    <property type="entry name" value="CB"/>
    <property type="match status" value="1"/>
</dbReference>
<evidence type="ECO:0000313" key="8">
    <source>
        <dbReference type="Proteomes" id="UP000295198"/>
    </source>
</evidence>
<dbReference type="Proteomes" id="UP000295198">
    <property type="component" value="Unassembled WGS sequence"/>
</dbReference>
<dbReference type="InterPro" id="IPR050090">
    <property type="entry name" value="Tyrosine_recombinase_XerCD"/>
</dbReference>
<organism evidence="7 8">
    <name type="scientific">Nocardioides guangzhouensis</name>
    <dbReference type="NCBI Taxonomy" id="2497878"/>
    <lineage>
        <taxon>Bacteria</taxon>
        <taxon>Bacillati</taxon>
        <taxon>Actinomycetota</taxon>
        <taxon>Actinomycetes</taxon>
        <taxon>Propionibacteriales</taxon>
        <taxon>Nocardioidaceae</taxon>
        <taxon>Nocardioides</taxon>
    </lineage>
</organism>
<accession>A0A4Q4ZKU8</accession>
<dbReference type="InterPro" id="IPR013762">
    <property type="entry name" value="Integrase-like_cat_sf"/>
</dbReference>
<keyword evidence="8" id="KW-1185">Reference proteome</keyword>
<dbReference type="PANTHER" id="PTHR30349">
    <property type="entry name" value="PHAGE INTEGRASE-RELATED"/>
    <property type="match status" value="1"/>
</dbReference>
<dbReference type="GO" id="GO:0003677">
    <property type="term" value="F:DNA binding"/>
    <property type="evidence" value="ECO:0007669"/>
    <property type="project" value="UniProtKB-UniRule"/>
</dbReference>
<dbReference type="Gene3D" id="1.10.443.10">
    <property type="entry name" value="Intergrase catalytic core"/>
    <property type="match status" value="1"/>
</dbReference>